<dbReference type="AlphaFoldDB" id="A0AAE0KS02"/>
<sequence>MLLGNVQVLTPQQHESKKFPLMAWIYPPPSMLQNQKAVEAQSPDKMISDLTEDFLPQVDYRRLCSLGGPTMKLLKDRLRRTPPSIGGISLGCVGVAGALVHISRFFQLRFLYWLAAPFFCGSSCLLLVVALRIALVLDTAREELRLPEAVSAYAAAVVSLALNSSALARVLGNSEFFPVLFTLAAAGVWLAAVLQFAYMVYFFYRCWRTSTLPEPFWFPPTVSFAMTGWSGTSVHMDRTLVEITFWGGMLLCFSLLPIAMFRVLRYPTKVAPNPSVGILQAPASFMLVAWFAVGGSEWLEGETSRAVVACVLFFSSQGTFLITLVAVWQRRQHLRVFSPRFAGFTFPTASSVTGALLYWQSLGDPRSAELLASVWSAVMAFLTFPLVIVIIFVYLIHWIWLGWPEVVADPMRLAKTPVVSETPIEAFPEGESQGEGPAKIQAKSSRQLKASQFETV</sequence>
<dbReference type="EMBL" id="LGRX02019353">
    <property type="protein sequence ID" value="KAK3258676.1"/>
    <property type="molecule type" value="Genomic_DNA"/>
</dbReference>
<dbReference type="InterPro" id="IPR004695">
    <property type="entry name" value="SLAC1/Mae1/Ssu1/TehA"/>
</dbReference>
<evidence type="ECO:0000256" key="3">
    <source>
        <dbReference type="ARBA" id="ARBA00022989"/>
    </source>
</evidence>
<feature type="transmembrane region" description="Helical" evidence="6">
    <location>
        <begin position="306"/>
        <end position="328"/>
    </location>
</feature>
<feature type="transmembrane region" description="Helical" evidence="6">
    <location>
        <begin position="177"/>
        <end position="204"/>
    </location>
</feature>
<accession>A0AAE0KS02</accession>
<keyword evidence="2 6" id="KW-0812">Transmembrane</keyword>
<dbReference type="Pfam" id="PF03595">
    <property type="entry name" value="SLAC1"/>
    <property type="match status" value="1"/>
</dbReference>
<proteinExistence type="predicted"/>
<evidence type="ECO:0000256" key="5">
    <source>
        <dbReference type="SAM" id="MobiDB-lite"/>
    </source>
</evidence>
<organism evidence="7 8">
    <name type="scientific">Cymbomonas tetramitiformis</name>
    <dbReference type="NCBI Taxonomy" id="36881"/>
    <lineage>
        <taxon>Eukaryota</taxon>
        <taxon>Viridiplantae</taxon>
        <taxon>Chlorophyta</taxon>
        <taxon>Pyramimonadophyceae</taxon>
        <taxon>Pyramimonadales</taxon>
        <taxon>Pyramimonadaceae</taxon>
        <taxon>Cymbomonas</taxon>
    </lineage>
</organism>
<dbReference type="Gene3D" id="1.50.10.150">
    <property type="entry name" value="Voltage-dependent anion channel"/>
    <property type="match status" value="1"/>
</dbReference>
<gene>
    <name evidence="7" type="ORF">CYMTET_32289</name>
</gene>
<feature type="transmembrane region" description="Helical" evidence="6">
    <location>
        <begin position="276"/>
        <end position="294"/>
    </location>
</feature>
<dbReference type="GO" id="GO:0046583">
    <property type="term" value="F:monoatomic cation efflux transmembrane transporter activity"/>
    <property type="evidence" value="ECO:0007669"/>
    <property type="project" value="TreeGrafter"/>
</dbReference>
<feature type="transmembrane region" description="Helical" evidence="6">
    <location>
        <begin position="149"/>
        <end position="171"/>
    </location>
</feature>
<evidence type="ECO:0008006" key="9">
    <source>
        <dbReference type="Google" id="ProtNLM"/>
    </source>
</evidence>
<dbReference type="InterPro" id="IPR038665">
    <property type="entry name" value="Voltage-dep_anion_channel_sf"/>
</dbReference>
<evidence type="ECO:0000313" key="8">
    <source>
        <dbReference type="Proteomes" id="UP001190700"/>
    </source>
</evidence>
<evidence type="ECO:0000256" key="2">
    <source>
        <dbReference type="ARBA" id="ARBA00022692"/>
    </source>
</evidence>
<feature type="compositionally biased region" description="Polar residues" evidence="5">
    <location>
        <begin position="442"/>
        <end position="456"/>
    </location>
</feature>
<dbReference type="InterPro" id="IPR052951">
    <property type="entry name" value="Tellurite_res_ion_channel"/>
</dbReference>
<comment type="caution">
    <text evidence="7">The sequence shown here is derived from an EMBL/GenBank/DDBJ whole genome shotgun (WGS) entry which is preliminary data.</text>
</comment>
<feature type="transmembrane region" description="Helical" evidence="6">
    <location>
        <begin position="85"/>
        <end position="106"/>
    </location>
</feature>
<dbReference type="PANTHER" id="PTHR37955">
    <property type="entry name" value="TELLURITE RESISTANCE PROTEIN TEHA"/>
    <property type="match status" value="1"/>
</dbReference>
<feature type="transmembrane region" description="Helical" evidence="6">
    <location>
        <begin position="379"/>
        <end position="403"/>
    </location>
</feature>
<feature type="transmembrane region" description="Helical" evidence="6">
    <location>
        <begin position="244"/>
        <end position="264"/>
    </location>
</feature>
<feature type="transmembrane region" description="Helical" evidence="6">
    <location>
        <begin position="340"/>
        <end position="359"/>
    </location>
</feature>
<name>A0AAE0KS02_9CHLO</name>
<dbReference type="GO" id="GO:0005886">
    <property type="term" value="C:plasma membrane"/>
    <property type="evidence" value="ECO:0007669"/>
    <property type="project" value="TreeGrafter"/>
</dbReference>
<feature type="region of interest" description="Disordered" evidence="5">
    <location>
        <begin position="425"/>
        <end position="456"/>
    </location>
</feature>
<comment type="subcellular location">
    <subcellularLocation>
        <location evidence="1">Membrane</location>
        <topology evidence="1">Multi-pass membrane protein</topology>
    </subcellularLocation>
</comment>
<protein>
    <recommendedName>
        <fullName evidence="9">C4-dicarboxylate transporter/malic acid transport protein</fullName>
    </recommendedName>
</protein>
<reference evidence="7 8" key="1">
    <citation type="journal article" date="2015" name="Genome Biol. Evol.">
        <title>Comparative Genomics of a Bacterivorous Green Alga Reveals Evolutionary Causalities and Consequences of Phago-Mixotrophic Mode of Nutrition.</title>
        <authorList>
            <person name="Burns J.A."/>
            <person name="Paasch A."/>
            <person name="Narechania A."/>
            <person name="Kim E."/>
        </authorList>
    </citation>
    <scope>NUCLEOTIDE SEQUENCE [LARGE SCALE GENOMIC DNA]</scope>
    <source>
        <strain evidence="7 8">PLY_AMNH</strain>
    </source>
</reference>
<evidence type="ECO:0000256" key="6">
    <source>
        <dbReference type="SAM" id="Phobius"/>
    </source>
</evidence>
<dbReference type="Proteomes" id="UP001190700">
    <property type="component" value="Unassembled WGS sequence"/>
</dbReference>
<evidence type="ECO:0000256" key="4">
    <source>
        <dbReference type="ARBA" id="ARBA00023136"/>
    </source>
</evidence>
<keyword evidence="8" id="KW-1185">Reference proteome</keyword>
<evidence type="ECO:0000313" key="7">
    <source>
        <dbReference type="EMBL" id="KAK3258676.1"/>
    </source>
</evidence>
<feature type="transmembrane region" description="Helical" evidence="6">
    <location>
        <begin position="112"/>
        <end position="137"/>
    </location>
</feature>
<dbReference type="PANTHER" id="PTHR37955:SF1">
    <property type="entry name" value="DEP DOMAIN-CONTAINING PROTEIN"/>
    <property type="match status" value="1"/>
</dbReference>
<evidence type="ECO:0000256" key="1">
    <source>
        <dbReference type="ARBA" id="ARBA00004141"/>
    </source>
</evidence>
<keyword evidence="3 6" id="KW-1133">Transmembrane helix</keyword>
<keyword evidence="4 6" id="KW-0472">Membrane</keyword>